<evidence type="ECO:0000313" key="2">
    <source>
        <dbReference type="Proteomes" id="UP000078595"/>
    </source>
</evidence>
<reference evidence="1" key="2">
    <citation type="submission" date="2024-02" db="EMBL/GenBank/DDBJ databases">
        <title>Comparative genomics of Cryptococcus and Kwoniella reveals pathogenesis evolution and contrasting modes of karyotype evolution via chromosome fusion or intercentromeric recombination.</title>
        <authorList>
            <person name="Coelho M.A."/>
            <person name="David-Palma M."/>
            <person name="Shea T."/>
            <person name="Bowers K."/>
            <person name="McGinley-Smith S."/>
            <person name="Mohammad A.W."/>
            <person name="Gnirke A."/>
            <person name="Yurkov A.M."/>
            <person name="Nowrousian M."/>
            <person name="Sun S."/>
            <person name="Cuomo C.A."/>
            <person name="Heitman J."/>
        </authorList>
    </citation>
    <scope>NUCLEOTIDE SEQUENCE</scope>
    <source>
        <strain evidence="1">CBS 10117</strain>
    </source>
</reference>
<gene>
    <name evidence="1" type="ORF">I303_101442</name>
</gene>
<dbReference type="Proteomes" id="UP000078595">
    <property type="component" value="Chromosome 1"/>
</dbReference>
<dbReference type="EMBL" id="CP144530">
    <property type="protein sequence ID" value="WWC58897.1"/>
    <property type="molecule type" value="Genomic_DNA"/>
</dbReference>
<organism evidence="1 2">
    <name type="scientific">Kwoniella dejecticola CBS 10117</name>
    <dbReference type="NCBI Taxonomy" id="1296121"/>
    <lineage>
        <taxon>Eukaryota</taxon>
        <taxon>Fungi</taxon>
        <taxon>Dikarya</taxon>
        <taxon>Basidiomycota</taxon>
        <taxon>Agaricomycotina</taxon>
        <taxon>Tremellomycetes</taxon>
        <taxon>Tremellales</taxon>
        <taxon>Cryptococcaceae</taxon>
        <taxon>Kwoniella</taxon>
    </lineage>
</organism>
<accession>A0AAJ8MF92</accession>
<dbReference type="AlphaFoldDB" id="A0AAJ8MF92"/>
<dbReference type="KEGG" id="kdj:90830061"/>
<name>A0AAJ8MF92_9TREE</name>
<dbReference type="GeneID" id="90830061"/>
<keyword evidence="2" id="KW-1185">Reference proteome</keyword>
<evidence type="ECO:0000313" key="1">
    <source>
        <dbReference type="EMBL" id="WWC58897.1"/>
    </source>
</evidence>
<dbReference type="RefSeq" id="XP_065824410.1">
    <property type="nucleotide sequence ID" value="XM_065968338.1"/>
</dbReference>
<proteinExistence type="predicted"/>
<protein>
    <submittedName>
        <fullName evidence="1">Uncharacterized protein</fullName>
    </submittedName>
</protein>
<sequence>MIRPHEFSDPDAWAQEHLHLDTPMDMHLACSIEMTNIYDSFERLDRTQPNNAEFWSIYLADMTAEHERKKEKWFARIGGKSAVMAD</sequence>
<reference evidence="1" key="1">
    <citation type="submission" date="2013-07" db="EMBL/GenBank/DDBJ databases">
        <authorList>
            <consortium name="The Broad Institute Genome Sequencing Platform"/>
            <person name="Cuomo C."/>
            <person name="Litvintseva A."/>
            <person name="Chen Y."/>
            <person name="Heitman J."/>
            <person name="Sun S."/>
            <person name="Springer D."/>
            <person name="Dromer F."/>
            <person name="Young S.K."/>
            <person name="Zeng Q."/>
            <person name="Gargeya S."/>
            <person name="Fitzgerald M."/>
            <person name="Abouelleil A."/>
            <person name="Alvarado L."/>
            <person name="Berlin A.M."/>
            <person name="Chapman S.B."/>
            <person name="Dewar J."/>
            <person name="Goldberg J."/>
            <person name="Griggs A."/>
            <person name="Gujja S."/>
            <person name="Hansen M."/>
            <person name="Howarth C."/>
            <person name="Imamovic A."/>
            <person name="Larimer J."/>
            <person name="McCowan C."/>
            <person name="Murphy C."/>
            <person name="Pearson M."/>
            <person name="Priest M."/>
            <person name="Roberts A."/>
            <person name="Saif S."/>
            <person name="Shea T."/>
            <person name="Sykes S."/>
            <person name="Wortman J."/>
            <person name="Nusbaum C."/>
            <person name="Birren B."/>
        </authorList>
    </citation>
    <scope>NUCLEOTIDE SEQUENCE</scope>
    <source>
        <strain evidence="1">CBS 10117</strain>
    </source>
</reference>